<evidence type="ECO:0000313" key="9">
    <source>
        <dbReference type="Proteomes" id="UP000274822"/>
    </source>
</evidence>
<dbReference type="Gene3D" id="1.20.120.310">
    <property type="entry name" value="ERV/ALR sulfhydryl oxidase domain"/>
    <property type="match status" value="1"/>
</dbReference>
<comment type="cofactor">
    <cofactor evidence="1 6">
        <name>FAD</name>
        <dbReference type="ChEBI" id="CHEBI:57692"/>
    </cofactor>
</comment>
<dbReference type="Proteomes" id="UP000274822">
    <property type="component" value="Unassembled WGS sequence"/>
</dbReference>
<dbReference type="PROSITE" id="PS51324">
    <property type="entry name" value="ERV_ALR"/>
    <property type="match status" value="1"/>
</dbReference>
<evidence type="ECO:0000256" key="1">
    <source>
        <dbReference type="ARBA" id="ARBA00001974"/>
    </source>
</evidence>
<dbReference type="Pfam" id="PF04777">
    <property type="entry name" value="Evr1_Alr"/>
    <property type="match status" value="1"/>
</dbReference>
<feature type="non-terminal residue" evidence="8">
    <location>
        <position position="107"/>
    </location>
</feature>
<keyword evidence="4 6" id="KW-0560">Oxidoreductase</keyword>
<feature type="domain" description="ERV/ALR sulfhydryl oxidase" evidence="7">
    <location>
        <begin position="23"/>
        <end position="107"/>
    </location>
</feature>
<evidence type="ECO:0000256" key="4">
    <source>
        <dbReference type="ARBA" id="ARBA00023002"/>
    </source>
</evidence>
<dbReference type="InterPro" id="IPR036774">
    <property type="entry name" value="ERV/ALR_sulphydryl_oxid_sf"/>
</dbReference>
<evidence type="ECO:0000313" key="8">
    <source>
        <dbReference type="EMBL" id="RUS26244.1"/>
    </source>
</evidence>
<evidence type="ECO:0000259" key="7">
    <source>
        <dbReference type="PROSITE" id="PS51324"/>
    </source>
</evidence>
<dbReference type="InterPro" id="IPR017905">
    <property type="entry name" value="ERV/ALR_sulphydryl_oxidase"/>
</dbReference>
<reference evidence="8 9" key="1">
    <citation type="journal article" date="2018" name="New Phytol.">
        <title>Phylogenomics of Endogonaceae and evolution of mycorrhizas within Mucoromycota.</title>
        <authorList>
            <person name="Chang Y."/>
            <person name="Desiro A."/>
            <person name="Na H."/>
            <person name="Sandor L."/>
            <person name="Lipzen A."/>
            <person name="Clum A."/>
            <person name="Barry K."/>
            <person name="Grigoriev I.V."/>
            <person name="Martin F.M."/>
            <person name="Stajich J.E."/>
            <person name="Smith M.E."/>
            <person name="Bonito G."/>
            <person name="Spatafora J.W."/>
        </authorList>
    </citation>
    <scope>NUCLEOTIDE SEQUENCE [LARGE SCALE GENOMIC DNA]</scope>
    <source>
        <strain evidence="8 9">AD002</strain>
    </source>
</reference>
<evidence type="ECO:0000256" key="6">
    <source>
        <dbReference type="RuleBase" id="RU371123"/>
    </source>
</evidence>
<evidence type="ECO:0000256" key="5">
    <source>
        <dbReference type="ARBA" id="ARBA00023157"/>
    </source>
</evidence>
<dbReference type="GO" id="GO:0050660">
    <property type="term" value="F:flavin adenine dinucleotide binding"/>
    <property type="evidence" value="ECO:0007669"/>
    <property type="project" value="TreeGrafter"/>
</dbReference>
<comment type="caution">
    <text evidence="8">The sequence shown here is derived from an EMBL/GenBank/DDBJ whole genome shotgun (WGS) entry which is preliminary data.</text>
</comment>
<organism evidence="8 9">
    <name type="scientific">Jimgerdemannia flammicorona</name>
    <dbReference type="NCBI Taxonomy" id="994334"/>
    <lineage>
        <taxon>Eukaryota</taxon>
        <taxon>Fungi</taxon>
        <taxon>Fungi incertae sedis</taxon>
        <taxon>Mucoromycota</taxon>
        <taxon>Mucoromycotina</taxon>
        <taxon>Endogonomycetes</taxon>
        <taxon>Endogonales</taxon>
        <taxon>Endogonaceae</taxon>
        <taxon>Jimgerdemannia</taxon>
    </lineage>
</organism>
<accession>A0A433Q8Z1</accession>
<dbReference type="EMBL" id="RBNJ01010925">
    <property type="protein sequence ID" value="RUS26244.1"/>
    <property type="molecule type" value="Genomic_DNA"/>
</dbReference>
<gene>
    <name evidence="8" type="ORF">BC938DRAFT_471033</name>
</gene>
<keyword evidence="9" id="KW-1185">Reference proteome</keyword>
<proteinExistence type="predicted"/>
<dbReference type="SUPFAM" id="SSF69000">
    <property type="entry name" value="FAD-dependent thiol oxidase"/>
    <property type="match status" value="1"/>
</dbReference>
<dbReference type="PANTHER" id="PTHR12645">
    <property type="entry name" value="ALR/ERV"/>
    <property type="match status" value="1"/>
</dbReference>
<protein>
    <recommendedName>
        <fullName evidence="6">Sulfhydryl oxidase</fullName>
        <ecNumber evidence="6">1.8.3.2</ecNumber>
    </recommendedName>
</protein>
<name>A0A433Q8Z1_9FUNG</name>
<dbReference type="GO" id="GO:0005739">
    <property type="term" value="C:mitochondrion"/>
    <property type="evidence" value="ECO:0007669"/>
    <property type="project" value="TreeGrafter"/>
</dbReference>
<evidence type="ECO:0000256" key="2">
    <source>
        <dbReference type="ARBA" id="ARBA00022630"/>
    </source>
</evidence>
<keyword evidence="2 6" id="KW-0285">Flavoprotein</keyword>
<evidence type="ECO:0000256" key="3">
    <source>
        <dbReference type="ARBA" id="ARBA00022827"/>
    </source>
</evidence>
<comment type="catalytic activity">
    <reaction evidence="6">
        <text>2 R'C(R)SH + O2 = R'C(R)S-S(R)CR' + H2O2</text>
        <dbReference type="Rhea" id="RHEA:17357"/>
        <dbReference type="ChEBI" id="CHEBI:15379"/>
        <dbReference type="ChEBI" id="CHEBI:16240"/>
        <dbReference type="ChEBI" id="CHEBI:16520"/>
        <dbReference type="ChEBI" id="CHEBI:17412"/>
        <dbReference type="EC" id="1.8.3.2"/>
    </reaction>
</comment>
<dbReference type="PANTHER" id="PTHR12645:SF1">
    <property type="entry name" value="FAD-LINKED SULFHYDRYL OXIDASE ERV2"/>
    <property type="match status" value="1"/>
</dbReference>
<dbReference type="EC" id="1.8.3.2" evidence="6"/>
<sequence>MLIRLLDSSCLRFHRAELGRSTSCSQTAQLNPSSTQQLLHTMTARYPQHPSQDERQALSQFIYLLSRLYPCGECAAEFQQLLKKYPPQVRVRRMVGKGGLYTMKMTH</sequence>
<dbReference type="AlphaFoldDB" id="A0A433Q8Z1"/>
<keyword evidence="3 6" id="KW-0274">FAD</keyword>
<keyword evidence="5" id="KW-1015">Disulfide bond</keyword>
<dbReference type="InterPro" id="IPR039799">
    <property type="entry name" value="ALR/ERV"/>
</dbReference>
<dbReference type="GO" id="GO:0016971">
    <property type="term" value="F:flavin-dependent sulfhydryl oxidase activity"/>
    <property type="evidence" value="ECO:0007669"/>
    <property type="project" value="InterPro"/>
</dbReference>